<keyword evidence="5" id="KW-1185">Reference proteome</keyword>
<protein>
    <recommendedName>
        <fullName evidence="3">Chitin-binding type-3 domain-containing protein</fullName>
    </recommendedName>
</protein>
<dbReference type="GO" id="GO:0004553">
    <property type="term" value="F:hydrolase activity, hydrolyzing O-glycosyl compounds"/>
    <property type="evidence" value="ECO:0007669"/>
    <property type="project" value="InterPro"/>
</dbReference>
<dbReference type="GO" id="GO:0005576">
    <property type="term" value="C:extracellular region"/>
    <property type="evidence" value="ECO:0007669"/>
    <property type="project" value="InterPro"/>
</dbReference>
<gene>
    <name evidence="4" type="ORF">CQZ99_18585</name>
</gene>
<comment type="caution">
    <text evidence="4">The sequence shown here is derived from an EMBL/GenBank/DDBJ whole genome shotgun (WGS) entry which is preliminary data.</text>
</comment>
<dbReference type="SMART" id="SM00495">
    <property type="entry name" value="ChtBD3"/>
    <property type="match status" value="1"/>
</dbReference>
<evidence type="ECO:0000256" key="1">
    <source>
        <dbReference type="ARBA" id="ARBA00022801"/>
    </source>
</evidence>
<dbReference type="Gene3D" id="3.40.50.200">
    <property type="entry name" value="Peptidase S8/S53 domain"/>
    <property type="match status" value="1"/>
</dbReference>
<feature type="compositionally biased region" description="Low complexity" evidence="2">
    <location>
        <begin position="725"/>
        <end position="751"/>
    </location>
</feature>
<evidence type="ECO:0000259" key="3">
    <source>
        <dbReference type="SMART" id="SM00495"/>
    </source>
</evidence>
<dbReference type="EMBL" id="PCQL01000020">
    <property type="protein sequence ID" value="PRC15279.1"/>
    <property type="molecule type" value="Genomic_DNA"/>
</dbReference>
<sequence>MFTFLSPSGPRERVCVSSTCTGLVIVMMMYLGNVQAENQRNVIVLQLKSDLSQLKQRSLTDTGVKRSLEALRKAVPEVESSLRQQAKNSSDQNKIEASYTTEQTFTVDVSDRSNAQQNALLNSYVNNGLVASAQLQPVQIEVAKDIGEPLKARSQSALEALYTKGPSPESGYVLGGINSNAARSMPGGQGDKARVIIASDNYWNRSHVDLPSLAFSPIDGPRRLSCSTQYAVGNYATAAAGIIAAKDNHAGVVGIVPQAQLAAVPATFASIYDDIYQLGLHPGDVVVLDANFSPTTSRFGDFTPYPGEVCPKATAAAKFGRTCQLPSAGYESTQRRIEILTQELKVHVIVNASGGVQYGNEPATPMNLDHPDFNGLFDRTRNDDGAIYVGSIDPKTGATLAANYGRRIDVSTWGTHIPYASYVAGGTHATYSRYDNDDALGYRFSSYIVAGAVAQIQSIAFASGLGAVPPRVMRQLLTETGHDLPGRDINHPMGKQPDVKAAVDRMLVEYARGFPPEPAPAFGIKRVVGFDKPYHGRTWDYRAIISPAGATDISYHWSNIESPLVTQGPTTANPLELAVDWSEGQARERTITLTARNSQGATDTWTRRVSVPSIVTRYDGEWNVPDEVQAGQVVTLSGKIKGLFATGQKHYYYWKAPALFMGIKEGSALVPSTHALTLTVPASLKPGTQLQVQLLGTLDSLLPPIQAARSQFGMLLSKTVTIKAPTPGEGSPGEDTGTPTPGEGSPGGETEACAMPWSRTTAYATPGTRVSYGGFNYEVAHWTQAHQPDLNFVLTGSAKPWRRVGPCGK</sequence>
<name>A0A2S9EJ39_9PSED</name>
<dbReference type="CDD" id="cd12215">
    <property type="entry name" value="ChiC_BD"/>
    <property type="match status" value="1"/>
</dbReference>
<evidence type="ECO:0000256" key="2">
    <source>
        <dbReference type="SAM" id="MobiDB-lite"/>
    </source>
</evidence>
<feature type="domain" description="Chitin-binding type-3" evidence="3">
    <location>
        <begin position="754"/>
        <end position="804"/>
    </location>
</feature>
<reference evidence="4 5" key="1">
    <citation type="submission" date="2017-09" db="EMBL/GenBank/DDBJ databases">
        <title>Genomic, metabolic, and phenotypic characteristics of bacterial isolates from the natural microbiome of the model nematode Caenorhabditis elegans.</title>
        <authorList>
            <person name="Zimmermann J."/>
            <person name="Obeng N."/>
            <person name="Yang W."/>
            <person name="Obeng O."/>
            <person name="Kissoyan K."/>
            <person name="Pees B."/>
            <person name="Dirksen P."/>
            <person name="Hoppner M."/>
            <person name="Franke A."/>
            <person name="Rosenstiel P."/>
            <person name="Leippe M."/>
            <person name="Dierking K."/>
            <person name="Kaleta C."/>
            <person name="Schulenburg H."/>
        </authorList>
    </citation>
    <scope>NUCLEOTIDE SEQUENCE [LARGE SCALE GENOMIC DNA]</scope>
    <source>
        <strain evidence="4 5">MYb117</strain>
    </source>
</reference>
<feature type="region of interest" description="Disordered" evidence="2">
    <location>
        <begin position="723"/>
        <end position="752"/>
    </location>
</feature>
<dbReference type="InterPro" id="IPR036852">
    <property type="entry name" value="Peptidase_S8/S53_dom_sf"/>
</dbReference>
<dbReference type="GO" id="GO:0006508">
    <property type="term" value="P:proteolysis"/>
    <property type="evidence" value="ECO:0007669"/>
    <property type="project" value="InterPro"/>
</dbReference>
<dbReference type="SUPFAM" id="SSF51055">
    <property type="entry name" value="Carbohydrate binding domain"/>
    <property type="match status" value="1"/>
</dbReference>
<organism evidence="4 5">
    <name type="scientific">Pseudomonas poae</name>
    <dbReference type="NCBI Taxonomy" id="200451"/>
    <lineage>
        <taxon>Bacteria</taxon>
        <taxon>Pseudomonadati</taxon>
        <taxon>Pseudomonadota</taxon>
        <taxon>Gammaproteobacteria</taxon>
        <taxon>Pseudomonadales</taxon>
        <taxon>Pseudomonadaceae</taxon>
        <taxon>Pseudomonas</taxon>
    </lineage>
</organism>
<dbReference type="GO" id="GO:0030246">
    <property type="term" value="F:carbohydrate binding"/>
    <property type="evidence" value="ECO:0007669"/>
    <property type="project" value="InterPro"/>
</dbReference>
<evidence type="ECO:0000313" key="5">
    <source>
        <dbReference type="Proteomes" id="UP000238045"/>
    </source>
</evidence>
<dbReference type="Gene3D" id="2.10.10.20">
    <property type="entry name" value="Carbohydrate-binding module superfamily 5/12"/>
    <property type="match status" value="1"/>
</dbReference>
<dbReference type="InterPro" id="IPR036573">
    <property type="entry name" value="CBM_sf_5/12"/>
</dbReference>
<dbReference type="GO" id="GO:0004252">
    <property type="term" value="F:serine-type endopeptidase activity"/>
    <property type="evidence" value="ECO:0007669"/>
    <property type="project" value="InterPro"/>
</dbReference>
<keyword evidence="1" id="KW-0378">Hydrolase</keyword>
<dbReference type="GO" id="GO:0005975">
    <property type="term" value="P:carbohydrate metabolic process"/>
    <property type="evidence" value="ECO:0007669"/>
    <property type="project" value="InterPro"/>
</dbReference>
<proteinExistence type="predicted"/>
<dbReference type="AlphaFoldDB" id="A0A2S9EJ39"/>
<dbReference type="SUPFAM" id="SSF52743">
    <property type="entry name" value="Subtilisin-like"/>
    <property type="match status" value="1"/>
</dbReference>
<dbReference type="Proteomes" id="UP000238045">
    <property type="component" value="Unassembled WGS sequence"/>
</dbReference>
<evidence type="ECO:0000313" key="4">
    <source>
        <dbReference type="EMBL" id="PRC15279.1"/>
    </source>
</evidence>
<dbReference type="InterPro" id="IPR003610">
    <property type="entry name" value="CBM5/12"/>
</dbReference>
<accession>A0A2S9EJ39</accession>